<gene>
    <name evidence="3" type="primary">LOC117236160</name>
</gene>
<dbReference type="GeneID" id="117236160"/>
<keyword evidence="1" id="KW-0732">Signal</keyword>
<evidence type="ECO:0000256" key="1">
    <source>
        <dbReference type="SAM" id="SignalP"/>
    </source>
</evidence>
<name>A0A6J3KSE7_9HYME</name>
<dbReference type="Proteomes" id="UP000504631">
    <property type="component" value="Unplaced"/>
</dbReference>
<dbReference type="AlphaFoldDB" id="A0A6J3KSE7"/>
<evidence type="ECO:0000313" key="3">
    <source>
        <dbReference type="RefSeq" id="XP_033354779.1"/>
    </source>
</evidence>
<reference evidence="3" key="1">
    <citation type="submission" date="2025-08" db="UniProtKB">
        <authorList>
            <consortium name="RefSeq"/>
        </authorList>
    </citation>
    <scope>IDENTIFICATION</scope>
    <source>
        <tissue evidence="3">Muscle</tissue>
    </source>
</reference>
<sequence length="103" mass="11324">MLCNSETNRGSKTSQILYLSLFLFCISVQLTSCVSDTSYNATTTMLTNITSNNPVGDDLYVIKAMVYEIGILTDADNATNDTTERQEVKLSFYNSPIEDNGSS</sequence>
<protein>
    <submittedName>
        <fullName evidence="3">Uncharacterized protein LOC117236160</fullName>
    </submittedName>
</protein>
<evidence type="ECO:0000313" key="2">
    <source>
        <dbReference type="Proteomes" id="UP000504631"/>
    </source>
</evidence>
<dbReference type="RefSeq" id="XP_033354779.1">
    <property type="nucleotide sequence ID" value="XM_033498888.1"/>
</dbReference>
<keyword evidence="2" id="KW-1185">Reference proteome</keyword>
<feature type="chain" id="PRO_5027051278" evidence="1">
    <location>
        <begin position="34"/>
        <end position="103"/>
    </location>
</feature>
<dbReference type="KEGG" id="bvk:117236160"/>
<accession>A0A6J3KSE7</accession>
<proteinExistence type="predicted"/>
<organism evidence="2 3">
    <name type="scientific">Bombus vosnesenskii</name>
    <dbReference type="NCBI Taxonomy" id="207650"/>
    <lineage>
        <taxon>Eukaryota</taxon>
        <taxon>Metazoa</taxon>
        <taxon>Ecdysozoa</taxon>
        <taxon>Arthropoda</taxon>
        <taxon>Hexapoda</taxon>
        <taxon>Insecta</taxon>
        <taxon>Pterygota</taxon>
        <taxon>Neoptera</taxon>
        <taxon>Endopterygota</taxon>
        <taxon>Hymenoptera</taxon>
        <taxon>Apocrita</taxon>
        <taxon>Aculeata</taxon>
        <taxon>Apoidea</taxon>
        <taxon>Anthophila</taxon>
        <taxon>Apidae</taxon>
        <taxon>Bombus</taxon>
        <taxon>Pyrobombus</taxon>
    </lineage>
</organism>
<feature type="signal peptide" evidence="1">
    <location>
        <begin position="1"/>
        <end position="33"/>
    </location>
</feature>